<proteinExistence type="predicted"/>
<feature type="compositionally biased region" description="Polar residues" evidence="1">
    <location>
        <begin position="553"/>
        <end position="565"/>
    </location>
</feature>
<feature type="compositionally biased region" description="Pro residues" evidence="1">
    <location>
        <begin position="1146"/>
        <end position="1162"/>
    </location>
</feature>
<feature type="compositionally biased region" description="Basic and acidic residues" evidence="1">
    <location>
        <begin position="188"/>
        <end position="198"/>
    </location>
</feature>
<feature type="compositionally biased region" description="Basic and acidic residues" evidence="1">
    <location>
        <begin position="848"/>
        <end position="866"/>
    </location>
</feature>
<feature type="region of interest" description="Disordered" evidence="1">
    <location>
        <begin position="793"/>
        <end position="819"/>
    </location>
</feature>
<dbReference type="EMBL" id="JAULSX010000005">
    <property type="protein sequence ID" value="KAK3490228.1"/>
    <property type="molecule type" value="Genomic_DNA"/>
</dbReference>
<feature type="compositionally biased region" description="Pro residues" evidence="1">
    <location>
        <begin position="619"/>
        <end position="628"/>
    </location>
</feature>
<feature type="compositionally biased region" description="Basic and acidic residues" evidence="1">
    <location>
        <begin position="299"/>
        <end position="309"/>
    </location>
</feature>
<feature type="compositionally biased region" description="Basic and acidic residues" evidence="1">
    <location>
        <begin position="917"/>
        <end position="928"/>
    </location>
</feature>
<feature type="compositionally biased region" description="Low complexity" evidence="1">
    <location>
        <begin position="310"/>
        <end position="322"/>
    </location>
</feature>
<reference evidence="2 3" key="1">
    <citation type="journal article" date="2023" name="Mol. Phylogenet. Evol.">
        <title>Genome-scale phylogeny and comparative genomics of the fungal order Sordariales.</title>
        <authorList>
            <person name="Hensen N."/>
            <person name="Bonometti L."/>
            <person name="Westerberg I."/>
            <person name="Brannstrom I.O."/>
            <person name="Guillou S."/>
            <person name="Cros-Aarteil S."/>
            <person name="Calhoun S."/>
            <person name="Haridas S."/>
            <person name="Kuo A."/>
            <person name="Mondo S."/>
            <person name="Pangilinan J."/>
            <person name="Riley R."/>
            <person name="LaButti K."/>
            <person name="Andreopoulos B."/>
            <person name="Lipzen A."/>
            <person name="Chen C."/>
            <person name="Yan M."/>
            <person name="Daum C."/>
            <person name="Ng V."/>
            <person name="Clum A."/>
            <person name="Steindorff A."/>
            <person name="Ohm R.A."/>
            <person name="Martin F."/>
            <person name="Silar P."/>
            <person name="Natvig D.O."/>
            <person name="Lalanne C."/>
            <person name="Gautier V."/>
            <person name="Ament-Velasquez S.L."/>
            <person name="Kruys A."/>
            <person name="Hutchinson M.I."/>
            <person name="Powell A.J."/>
            <person name="Barry K."/>
            <person name="Miller A.N."/>
            <person name="Grigoriev I.V."/>
            <person name="Debuchy R."/>
            <person name="Gladieux P."/>
            <person name="Hiltunen Thoren M."/>
            <person name="Johannesson H."/>
        </authorList>
    </citation>
    <scope>NUCLEOTIDE SEQUENCE [LARGE SCALE GENOMIC DNA]</scope>
    <source>
        <strain evidence="2 3">FGSC 10403</strain>
    </source>
</reference>
<feature type="region of interest" description="Disordered" evidence="1">
    <location>
        <begin position="377"/>
        <end position="443"/>
    </location>
</feature>
<name>A0AAJ0MPV8_9PEZI</name>
<comment type="caution">
    <text evidence="2">The sequence shown here is derived from an EMBL/GenBank/DDBJ whole genome shotgun (WGS) entry which is preliminary data.</text>
</comment>
<feature type="region of interest" description="Disordered" evidence="1">
    <location>
        <begin position="460"/>
        <end position="653"/>
    </location>
</feature>
<evidence type="ECO:0000256" key="1">
    <source>
        <dbReference type="SAM" id="MobiDB-lite"/>
    </source>
</evidence>
<feature type="region of interest" description="Disordered" evidence="1">
    <location>
        <begin position="909"/>
        <end position="976"/>
    </location>
</feature>
<feature type="region of interest" description="Disordered" evidence="1">
    <location>
        <begin position="848"/>
        <end position="867"/>
    </location>
</feature>
<feature type="compositionally biased region" description="Pro residues" evidence="1">
    <location>
        <begin position="1256"/>
        <end position="1270"/>
    </location>
</feature>
<feature type="compositionally biased region" description="Low complexity" evidence="1">
    <location>
        <begin position="284"/>
        <end position="298"/>
    </location>
</feature>
<feature type="compositionally biased region" description="Basic and acidic residues" evidence="1">
    <location>
        <begin position="81"/>
        <end position="104"/>
    </location>
</feature>
<feature type="compositionally biased region" description="Basic and acidic residues" evidence="1">
    <location>
        <begin position="944"/>
        <end position="976"/>
    </location>
</feature>
<feature type="region of interest" description="Disordered" evidence="1">
    <location>
        <begin position="1"/>
        <end position="230"/>
    </location>
</feature>
<feature type="region of interest" description="Disordered" evidence="1">
    <location>
        <begin position="270"/>
        <end position="352"/>
    </location>
</feature>
<feature type="compositionally biased region" description="Pro residues" evidence="1">
    <location>
        <begin position="66"/>
        <end position="77"/>
    </location>
</feature>
<accession>A0AAJ0MPV8</accession>
<feature type="compositionally biased region" description="Pro residues" evidence="1">
    <location>
        <begin position="1198"/>
        <end position="1217"/>
    </location>
</feature>
<feature type="compositionally biased region" description="Basic and acidic residues" evidence="1">
    <location>
        <begin position="992"/>
        <end position="1027"/>
    </location>
</feature>
<feature type="compositionally biased region" description="Low complexity" evidence="1">
    <location>
        <begin position="589"/>
        <end position="598"/>
    </location>
</feature>
<feature type="compositionally biased region" description="Basic and acidic residues" evidence="1">
    <location>
        <begin position="394"/>
        <end position="427"/>
    </location>
</feature>
<feature type="compositionally biased region" description="Basic and acidic residues" evidence="1">
    <location>
        <begin position="341"/>
        <end position="352"/>
    </location>
</feature>
<feature type="compositionally biased region" description="Basic and acidic residues" evidence="1">
    <location>
        <begin position="7"/>
        <end position="21"/>
    </location>
</feature>
<dbReference type="GeneID" id="87878470"/>
<gene>
    <name evidence="2" type="ORF">B0T23DRAFT_443133</name>
</gene>
<dbReference type="RefSeq" id="XP_062691411.1">
    <property type="nucleotide sequence ID" value="XM_062840848.1"/>
</dbReference>
<feature type="compositionally biased region" description="Acidic residues" evidence="1">
    <location>
        <begin position="143"/>
        <end position="157"/>
    </location>
</feature>
<feature type="compositionally biased region" description="Low complexity" evidence="1">
    <location>
        <begin position="1218"/>
        <end position="1237"/>
    </location>
</feature>
<feature type="region of interest" description="Disordered" evidence="1">
    <location>
        <begin position="992"/>
        <end position="1071"/>
    </location>
</feature>
<sequence>MTTNRMAPKDPDIDMMDIDHNDADDDDDDFDADELDAYFQAHGLDEVHEPFRWGSPERGGQQQVQVPPPPPPPPPSGQPQRGHESYLGREDSRWKGDGKGKGKIVEVGLDDEGDDGGDGYFQGEGQGQKQALQALRGLRGMDMELEGVDEKMEDDQDYERPPPSYQPPVQPRVQQQTAYSLGPNAKWKGKEKEKDYGRGDVLGLDAHGPTVLGNSAGLETRNAPGFRKGDVLGNATGFGKGDVLGRDAGFTSDVLAKDSRLAKVRAWLDQAAGQPSSKVLSKDNAAAAATAVTTNQQQTKEDGQTKAEGQEQGQEQGKGETTPPIDDPDDSEASIAARPIVSHDPDHPDRPIDLDVKLARGVIRHVILSEKFPEVWPAPGTVVEGGAQEMVGGKGEERQEGQEKDQEKKEEKGVEGAELKGLEKETDQEADDSNGQTDKKKVVIPKGVVMLVKGIQYLKMPPEYLDGSQLGSEYEYEDDSQLGSTPASELGNRQPREHGNDSQKFYNEANVDDSDHTDYSSKHERRHSSSGQHSFAKPSKELDDHDLEIPETDLSSASNHPSTIADSDSDSDIPMSNTDYPLPPPSSQVPPQSQSSILSRKRTWSQRHDPSSPSSSPSAPSPPSPPAYPTIFDNRTPPPRPPSSNSVPSQPPMGPPDLVIRLLLYDGEFWVQAILRPEFHYLVLGHDFDEWASVTYPEEGGKQKTAEEIAKEEEEEKEQKMQEKWQMKWQEKARGDVMEGVYVRLGAGDVVVEFEEVDVEEKPMPQLQPMPQQMPQQMLQQMLQQMKDGDAVSRGQEKGKGIQGVNGKQQVGGIHDDGIGDPEKLEKLRREILERKWLEKWKEVEAKEKARVAKEQEVDKRKEGGKPKTTKMVCLVVGHMVPVGLDRKFMREVKKAQLKAMAEELGPALQVTSTASDKMDLDKKDDKSNPQQPWWVPTGYVAELDARDAKRRKEEAARAKERRKVEEAKEAEERKERTRLIERFEKLTGARMAKPIEKVKPPEKAKPPKIKQPDPRIVLPEEWKDLDMATVDGLIKEWEKQNKPKPPTPPKPPKPEKKPIITARQAPPFHPSFTAQEIFLVQNPQRKPVIKAPEPVYVASELRSFQVPQDTRPAAIVNNQQMQRKRILELPPRGQRRAQQQGSGPGLPPHLQPNPLLQPPRPQAQIQPRPQPQPQLRPQPQLQPQSQLRPQPQLQLQPQPPTRLQPRPQLLPQPPARPFFQPQARARPQFLQQQPRPQAQPQPPHRLQPQHQPRLQPQPQPPPHPPPKPNPHLATDPTTPLKLCPLHQIPHLPYPQNWMVNVLAIIVSISDVQPSPMPPTFNQRIVRLADQSTPKHILLNVFLDAEDFNPKPGEVVLLMGVKNHKYEGGCLKKYWSDRPPEGCLWKWWVGEEELRGVGWCRGVVEGLRGWWRERGGGGGGGGGG</sequence>
<evidence type="ECO:0000313" key="3">
    <source>
        <dbReference type="Proteomes" id="UP001285908"/>
    </source>
</evidence>
<feature type="compositionally biased region" description="Low complexity" evidence="1">
    <location>
        <begin position="1131"/>
        <end position="1142"/>
    </location>
</feature>
<feature type="compositionally biased region" description="Acidic residues" evidence="1">
    <location>
        <begin position="22"/>
        <end position="36"/>
    </location>
</feature>
<organism evidence="2 3">
    <name type="scientific">Neurospora hispaniola</name>
    <dbReference type="NCBI Taxonomy" id="588809"/>
    <lineage>
        <taxon>Eukaryota</taxon>
        <taxon>Fungi</taxon>
        <taxon>Dikarya</taxon>
        <taxon>Ascomycota</taxon>
        <taxon>Pezizomycotina</taxon>
        <taxon>Sordariomycetes</taxon>
        <taxon>Sordariomycetidae</taxon>
        <taxon>Sordariales</taxon>
        <taxon>Sordariaceae</taxon>
        <taxon>Neurospora</taxon>
    </lineage>
</organism>
<keyword evidence="3" id="KW-1185">Reference proteome</keyword>
<protein>
    <submittedName>
        <fullName evidence="2">Uncharacterized protein</fullName>
    </submittedName>
</protein>
<feature type="compositionally biased region" description="Basic and acidic residues" evidence="1">
    <location>
        <begin position="513"/>
        <end position="522"/>
    </location>
</feature>
<feature type="compositionally biased region" description="Low complexity" evidence="1">
    <location>
        <begin position="1178"/>
        <end position="1197"/>
    </location>
</feature>
<dbReference type="Proteomes" id="UP001285908">
    <property type="component" value="Unassembled WGS sequence"/>
</dbReference>
<feature type="compositionally biased region" description="Acidic residues" evidence="1">
    <location>
        <begin position="108"/>
        <end position="117"/>
    </location>
</feature>
<feature type="compositionally biased region" description="Pro residues" evidence="1">
    <location>
        <begin position="161"/>
        <end position="170"/>
    </location>
</feature>
<evidence type="ECO:0000313" key="2">
    <source>
        <dbReference type="EMBL" id="KAK3490228.1"/>
    </source>
</evidence>
<feature type="region of interest" description="Disordered" evidence="1">
    <location>
        <begin position="1104"/>
        <end position="1281"/>
    </location>
</feature>